<proteinExistence type="inferred from homology"/>
<dbReference type="Pfam" id="PF02836">
    <property type="entry name" value="Glyco_hydro_2_C"/>
    <property type="match status" value="1"/>
</dbReference>
<accession>A0A7X6MY79</accession>
<feature type="domain" description="Glycoside hydrolase family 2 immunoglobulin-like beta-sandwich" evidence="4">
    <location>
        <begin position="169"/>
        <end position="267"/>
    </location>
</feature>
<feature type="domain" description="Glycosyl hydrolases family 2 sugar binding" evidence="6">
    <location>
        <begin position="61"/>
        <end position="151"/>
    </location>
</feature>
<dbReference type="InterPro" id="IPR008979">
    <property type="entry name" value="Galactose-bd-like_sf"/>
</dbReference>
<dbReference type="GO" id="GO:0005975">
    <property type="term" value="P:carbohydrate metabolic process"/>
    <property type="evidence" value="ECO:0007669"/>
    <property type="project" value="InterPro"/>
</dbReference>
<sequence length="805" mass="88817">MKQTLFNDNWKFWKDGDSFALVWDVPEHAQEVTLPHDAMIALEPHADSQNGGNTGFRDGQNYVYVKTLTVSEEDLQQCLLLHFEGSYMNTFVYVNEQMAGKHHFGYTGFTIPLNDFLQVGANEIRVQVRNAAMSNSRWYSGSGIYRDVYLLSGNPLHIGARGSLIKTVELTGSEALIEVAVPLQNETARAQSVVLETVITAPSGQTVLTDSRPYFLKTGDNLVCTQRYLLTDVKPWSDQTPDLYTIENRLLVDGKAIDTEEHRFGVRTISVDSQRGLRINGETIKLRGACIHHDSGLLGAATYVDAHLRQVKILKEAGFNAIRMSHHPAAPALLKACDELGLYVMDETFDMWTRFKGDFDYSLVFEDQWRKDVTAMVETDFNHPSVILYSIGNEIPEIGTAHGSRLAKAIHDHIKAIDDSRPTLAGINGVFAAGDKMGQIMGDVMAQNAAEGIEIEGNVNDFMTLLDTNMDKIVVHPAITKTLEFATASTDIAGYNYMTARYYGDAKAYPNRVMVGSETYPPAIARNWDIVEELPSVIGDFTWTGWDYIGEAGVGVPAYAFGEGGFGAQFPCQLAFAGDIDITGFRRPQSYYREIVFGLREAPYIAVQNPKHFGQTLIKTPWVLSDATHSWTWSGLEGKPVVVEVYAKGDEVALYLDDALLEKKVIGEELGCLVRFETVYQPGELRAVLYREGQMVSESSLATADKTNASLTLELSHQGQELTYLEIALADQNGVVIGDEELALSLTVEGAEVLGFGTGNPKPNDHYHSLDTTTFNGRALAILKKTAETTTVTVTGDSLTGELVF</sequence>
<dbReference type="Pfam" id="PF18565">
    <property type="entry name" value="Glyco_hydro2_C5"/>
    <property type="match status" value="1"/>
</dbReference>
<feature type="domain" description="Glycoside hydrolase family 2 catalytic" evidence="5">
    <location>
        <begin position="277"/>
        <end position="423"/>
    </location>
</feature>
<dbReference type="InterPro" id="IPR032311">
    <property type="entry name" value="DUF4982"/>
</dbReference>
<comment type="similarity">
    <text evidence="1">Belongs to the glycosyl hydrolase 2 family.</text>
</comment>
<dbReference type="SUPFAM" id="SSF51445">
    <property type="entry name" value="(Trans)glycosidases"/>
    <property type="match status" value="1"/>
</dbReference>
<dbReference type="Pfam" id="PF00703">
    <property type="entry name" value="Glyco_hydro_2"/>
    <property type="match status" value="1"/>
</dbReference>
<evidence type="ECO:0000313" key="9">
    <source>
        <dbReference type="EMBL" id="NKZ19904.1"/>
    </source>
</evidence>
<reference evidence="9 10" key="1">
    <citation type="submission" date="2020-04" db="EMBL/GenBank/DDBJ databases">
        <title>MicrobeNet Type strains.</title>
        <authorList>
            <person name="Nicholson A.C."/>
        </authorList>
    </citation>
    <scope>NUCLEOTIDE SEQUENCE [LARGE SCALE GENOMIC DNA]</scope>
    <source>
        <strain evidence="9 10">CCUG 69612</strain>
    </source>
</reference>
<dbReference type="AlphaFoldDB" id="A0A7X6MY79"/>
<evidence type="ECO:0000259" key="6">
    <source>
        <dbReference type="Pfam" id="PF02837"/>
    </source>
</evidence>
<evidence type="ECO:0000313" key="10">
    <source>
        <dbReference type="Proteomes" id="UP000522720"/>
    </source>
</evidence>
<dbReference type="Gene3D" id="2.60.40.10">
    <property type="entry name" value="Immunoglobulins"/>
    <property type="match status" value="3"/>
</dbReference>
<dbReference type="Pfam" id="PF16355">
    <property type="entry name" value="DUF4982"/>
    <property type="match status" value="1"/>
</dbReference>
<dbReference type="GO" id="GO:0004553">
    <property type="term" value="F:hydrolase activity, hydrolyzing O-glycosyl compounds"/>
    <property type="evidence" value="ECO:0007669"/>
    <property type="project" value="InterPro"/>
</dbReference>
<dbReference type="InterPro" id="IPR006103">
    <property type="entry name" value="Glyco_hydro_2_cat"/>
</dbReference>
<feature type="domain" description="Glycoside hydrolase family 2" evidence="8">
    <location>
        <begin position="714"/>
        <end position="799"/>
    </location>
</feature>
<dbReference type="InterPro" id="IPR051913">
    <property type="entry name" value="GH2_Domain-Containing"/>
</dbReference>
<keyword evidence="3" id="KW-0326">Glycosidase</keyword>
<dbReference type="Pfam" id="PF02837">
    <property type="entry name" value="Glyco_hydro_2_N"/>
    <property type="match status" value="1"/>
</dbReference>
<evidence type="ECO:0000259" key="7">
    <source>
        <dbReference type="Pfam" id="PF16355"/>
    </source>
</evidence>
<dbReference type="RefSeq" id="WP_168548661.1">
    <property type="nucleotide sequence ID" value="NZ_JAAXPR010000004.1"/>
</dbReference>
<evidence type="ECO:0000259" key="5">
    <source>
        <dbReference type="Pfam" id="PF02836"/>
    </source>
</evidence>
<dbReference type="EMBL" id="JAAXPR010000004">
    <property type="protein sequence ID" value="NKZ19904.1"/>
    <property type="molecule type" value="Genomic_DNA"/>
</dbReference>
<evidence type="ECO:0000256" key="2">
    <source>
        <dbReference type="ARBA" id="ARBA00022801"/>
    </source>
</evidence>
<dbReference type="PANTHER" id="PTHR42732:SF1">
    <property type="entry name" value="BETA-MANNOSIDASE"/>
    <property type="match status" value="1"/>
</dbReference>
<dbReference type="SUPFAM" id="SSF49785">
    <property type="entry name" value="Galactose-binding domain-like"/>
    <property type="match status" value="1"/>
</dbReference>
<keyword evidence="2 9" id="KW-0378">Hydrolase</keyword>
<evidence type="ECO:0000256" key="1">
    <source>
        <dbReference type="ARBA" id="ARBA00007401"/>
    </source>
</evidence>
<dbReference type="Gene3D" id="2.60.120.260">
    <property type="entry name" value="Galactose-binding domain-like"/>
    <property type="match status" value="1"/>
</dbReference>
<dbReference type="InterPro" id="IPR006101">
    <property type="entry name" value="Glyco_hydro_2"/>
</dbReference>
<dbReference type="Proteomes" id="UP000522720">
    <property type="component" value="Unassembled WGS sequence"/>
</dbReference>
<evidence type="ECO:0000256" key="3">
    <source>
        <dbReference type="ARBA" id="ARBA00023295"/>
    </source>
</evidence>
<name>A0A7X6MY79_9STRE</name>
<dbReference type="PANTHER" id="PTHR42732">
    <property type="entry name" value="BETA-GALACTOSIDASE"/>
    <property type="match status" value="1"/>
</dbReference>
<dbReference type="InterPro" id="IPR017853">
    <property type="entry name" value="GH"/>
</dbReference>
<evidence type="ECO:0000259" key="4">
    <source>
        <dbReference type="Pfam" id="PF00703"/>
    </source>
</evidence>
<organism evidence="9 10">
    <name type="scientific">Streptococcus ovuberis</name>
    <dbReference type="NCBI Taxonomy" id="1936207"/>
    <lineage>
        <taxon>Bacteria</taxon>
        <taxon>Bacillati</taxon>
        <taxon>Bacillota</taxon>
        <taxon>Bacilli</taxon>
        <taxon>Lactobacillales</taxon>
        <taxon>Streptococcaceae</taxon>
        <taxon>Streptococcus</taxon>
    </lineage>
</organism>
<evidence type="ECO:0000259" key="8">
    <source>
        <dbReference type="Pfam" id="PF18565"/>
    </source>
</evidence>
<dbReference type="InterPro" id="IPR006104">
    <property type="entry name" value="Glyco_hydro_2_N"/>
</dbReference>
<protein>
    <submittedName>
        <fullName evidence="9">Glycoside hydrolase family 2 protein</fullName>
    </submittedName>
</protein>
<dbReference type="InterPro" id="IPR006102">
    <property type="entry name" value="Ig-like_GH2"/>
</dbReference>
<dbReference type="InterPro" id="IPR013783">
    <property type="entry name" value="Ig-like_fold"/>
</dbReference>
<keyword evidence="10" id="KW-1185">Reference proteome</keyword>
<dbReference type="InterPro" id="IPR036156">
    <property type="entry name" value="Beta-gal/glucu_dom_sf"/>
</dbReference>
<feature type="domain" description="DUF4982" evidence="7">
    <location>
        <begin position="638"/>
        <end position="696"/>
    </location>
</feature>
<gene>
    <name evidence="9" type="ORF">HF992_03420</name>
</gene>
<dbReference type="Gene3D" id="3.20.20.80">
    <property type="entry name" value="Glycosidases"/>
    <property type="match status" value="1"/>
</dbReference>
<dbReference type="SUPFAM" id="SSF49303">
    <property type="entry name" value="beta-Galactosidase/glucuronidase domain"/>
    <property type="match status" value="1"/>
</dbReference>
<dbReference type="InterPro" id="IPR040605">
    <property type="entry name" value="Glyco_hydro2_dom5"/>
</dbReference>
<comment type="caution">
    <text evidence="9">The sequence shown here is derived from an EMBL/GenBank/DDBJ whole genome shotgun (WGS) entry which is preliminary data.</text>
</comment>
<dbReference type="PRINTS" id="PR00132">
    <property type="entry name" value="GLHYDRLASE2"/>
</dbReference>